<dbReference type="RefSeq" id="WP_200355183.1">
    <property type="nucleotide sequence ID" value="NZ_JAENIL010000013.1"/>
</dbReference>
<dbReference type="SUPFAM" id="SSF74653">
    <property type="entry name" value="TolA/TonB C-terminal domain"/>
    <property type="match status" value="1"/>
</dbReference>
<proteinExistence type="predicted"/>
<name>A0A934VP67_9BACT</name>
<organism evidence="1 2">
    <name type="scientific">Pelagicoccus mobilis</name>
    <dbReference type="NCBI Taxonomy" id="415221"/>
    <lineage>
        <taxon>Bacteria</taxon>
        <taxon>Pseudomonadati</taxon>
        <taxon>Verrucomicrobiota</taxon>
        <taxon>Opitutia</taxon>
        <taxon>Puniceicoccales</taxon>
        <taxon>Pelagicoccaceae</taxon>
        <taxon>Pelagicoccus</taxon>
    </lineage>
</organism>
<dbReference type="Proteomes" id="UP000617628">
    <property type="component" value="Unassembled WGS sequence"/>
</dbReference>
<evidence type="ECO:0000313" key="1">
    <source>
        <dbReference type="EMBL" id="MBK1876967.1"/>
    </source>
</evidence>
<dbReference type="EMBL" id="JAENIL010000013">
    <property type="protein sequence ID" value="MBK1876967.1"/>
    <property type="molecule type" value="Genomic_DNA"/>
</dbReference>
<protein>
    <recommendedName>
        <fullName evidence="3">TonB C-terminal domain-containing protein</fullName>
    </recommendedName>
</protein>
<sequence>MLSYPMSLPAQQVFRRYILPTLLSLIGFPLSAQHQLSIPNPVAAEEKLGVLALNDSLCVVDLGFGIESVASNAYYFEAADSYADGFLEINRPVGNVIREGRKATFDFSVKVRPSRNYTDCFVVLRLFTQDGREFLLPFEIDDLKEGKADIVRITPTLVYDDLNKGVYHYHFFSGGREIYYAPTQFQLGKKRLRPLALRGSGSREPEIDRIPDGGLPKELSYLVSGEEVLVAVGVNDNGYSVDHTVLSDSDPMAGQLALKLVKNARFKPGSENGFFARKDLLLRVQFDSRGHYQMRAE</sequence>
<accession>A0A934VP67</accession>
<evidence type="ECO:0008006" key="3">
    <source>
        <dbReference type="Google" id="ProtNLM"/>
    </source>
</evidence>
<keyword evidence="2" id="KW-1185">Reference proteome</keyword>
<gene>
    <name evidence="1" type="ORF">JIN87_08815</name>
</gene>
<reference evidence="1" key="1">
    <citation type="submission" date="2021-01" db="EMBL/GenBank/DDBJ databases">
        <title>Modified the classification status of verrucomicrobia.</title>
        <authorList>
            <person name="Feng X."/>
        </authorList>
    </citation>
    <scope>NUCLEOTIDE SEQUENCE</scope>
    <source>
        <strain evidence="1">KCTC 13126</strain>
    </source>
</reference>
<dbReference type="AlphaFoldDB" id="A0A934VP67"/>
<comment type="caution">
    <text evidence="1">The sequence shown here is derived from an EMBL/GenBank/DDBJ whole genome shotgun (WGS) entry which is preliminary data.</text>
</comment>
<evidence type="ECO:0000313" key="2">
    <source>
        <dbReference type="Proteomes" id="UP000617628"/>
    </source>
</evidence>